<accession>A0A9K3P3D7</accession>
<proteinExistence type="predicted"/>
<sequence>MKPLYSISSTSPSLPEIVNPDNVTIQEALSLTTRWTSQRYVRIKPIFKLNLKVGESLFNISSVIKRNVFPTTSFKSDQQIDFASIELRLFTEQLRSLASDMKSDSLWFSLTVNYRFKENLVGFPLYPIIYHNAVLSYDLGVGRERNCICWSTTNSQVTR</sequence>
<dbReference type="Proteomes" id="UP000215914">
    <property type="component" value="Unassembled WGS sequence"/>
</dbReference>
<dbReference type="AlphaFoldDB" id="A0A9K3P3D7"/>
<evidence type="ECO:0000313" key="1">
    <source>
        <dbReference type="EMBL" id="KAF5822379.1"/>
    </source>
</evidence>
<evidence type="ECO:0000313" key="2">
    <source>
        <dbReference type="Proteomes" id="UP000215914"/>
    </source>
</evidence>
<dbReference type="Gramene" id="mRNA:HanXRQr2_Chr01g0025811">
    <property type="protein sequence ID" value="CDS:HanXRQr2_Chr01g0025811.1"/>
    <property type="gene ID" value="HanXRQr2_Chr01g0025811"/>
</dbReference>
<protein>
    <submittedName>
        <fullName evidence="1">Uncharacterized protein</fullName>
    </submittedName>
</protein>
<reference evidence="1" key="1">
    <citation type="journal article" date="2017" name="Nature">
        <title>The sunflower genome provides insights into oil metabolism, flowering and Asterid evolution.</title>
        <authorList>
            <person name="Badouin H."/>
            <person name="Gouzy J."/>
            <person name="Grassa C.J."/>
            <person name="Murat F."/>
            <person name="Staton S.E."/>
            <person name="Cottret L."/>
            <person name="Lelandais-Briere C."/>
            <person name="Owens G.L."/>
            <person name="Carrere S."/>
            <person name="Mayjonade B."/>
            <person name="Legrand L."/>
            <person name="Gill N."/>
            <person name="Kane N.C."/>
            <person name="Bowers J.E."/>
            <person name="Hubner S."/>
            <person name="Bellec A."/>
            <person name="Berard A."/>
            <person name="Berges H."/>
            <person name="Blanchet N."/>
            <person name="Boniface M.C."/>
            <person name="Brunel D."/>
            <person name="Catrice O."/>
            <person name="Chaidir N."/>
            <person name="Claudel C."/>
            <person name="Donnadieu C."/>
            <person name="Faraut T."/>
            <person name="Fievet G."/>
            <person name="Helmstetter N."/>
            <person name="King M."/>
            <person name="Knapp S.J."/>
            <person name="Lai Z."/>
            <person name="Le Paslier M.C."/>
            <person name="Lippi Y."/>
            <person name="Lorenzon L."/>
            <person name="Mandel J.R."/>
            <person name="Marage G."/>
            <person name="Marchand G."/>
            <person name="Marquand E."/>
            <person name="Bret-Mestries E."/>
            <person name="Morien E."/>
            <person name="Nambeesan S."/>
            <person name="Nguyen T."/>
            <person name="Pegot-Espagnet P."/>
            <person name="Pouilly N."/>
            <person name="Raftis F."/>
            <person name="Sallet E."/>
            <person name="Schiex T."/>
            <person name="Thomas J."/>
            <person name="Vandecasteele C."/>
            <person name="Vares D."/>
            <person name="Vear F."/>
            <person name="Vautrin S."/>
            <person name="Crespi M."/>
            <person name="Mangin B."/>
            <person name="Burke J.M."/>
            <person name="Salse J."/>
            <person name="Munos S."/>
            <person name="Vincourt P."/>
            <person name="Rieseberg L.H."/>
            <person name="Langlade N.B."/>
        </authorList>
    </citation>
    <scope>NUCLEOTIDE SEQUENCE</scope>
    <source>
        <tissue evidence="1">Leaves</tissue>
    </source>
</reference>
<reference evidence="1" key="2">
    <citation type="submission" date="2020-06" db="EMBL/GenBank/DDBJ databases">
        <title>Helianthus annuus Genome sequencing and assembly Release 2.</title>
        <authorList>
            <person name="Gouzy J."/>
            <person name="Langlade N."/>
            <person name="Munos S."/>
        </authorList>
    </citation>
    <scope>NUCLEOTIDE SEQUENCE</scope>
    <source>
        <tissue evidence="1">Leaves</tissue>
    </source>
</reference>
<gene>
    <name evidence="1" type="ORF">HanXRQr2_Chr01g0025811</name>
</gene>
<dbReference type="EMBL" id="MNCJ02000316">
    <property type="protein sequence ID" value="KAF5822379.1"/>
    <property type="molecule type" value="Genomic_DNA"/>
</dbReference>
<name>A0A9K3P3D7_HELAN</name>
<comment type="caution">
    <text evidence="1">The sequence shown here is derived from an EMBL/GenBank/DDBJ whole genome shotgun (WGS) entry which is preliminary data.</text>
</comment>
<keyword evidence="2" id="KW-1185">Reference proteome</keyword>
<organism evidence="1 2">
    <name type="scientific">Helianthus annuus</name>
    <name type="common">Common sunflower</name>
    <dbReference type="NCBI Taxonomy" id="4232"/>
    <lineage>
        <taxon>Eukaryota</taxon>
        <taxon>Viridiplantae</taxon>
        <taxon>Streptophyta</taxon>
        <taxon>Embryophyta</taxon>
        <taxon>Tracheophyta</taxon>
        <taxon>Spermatophyta</taxon>
        <taxon>Magnoliopsida</taxon>
        <taxon>eudicotyledons</taxon>
        <taxon>Gunneridae</taxon>
        <taxon>Pentapetalae</taxon>
        <taxon>asterids</taxon>
        <taxon>campanulids</taxon>
        <taxon>Asterales</taxon>
        <taxon>Asteraceae</taxon>
        <taxon>Asteroideae</taxon>
        <taxon>Heliantheae alliance</taxon>
        <taxon>Heliantheae</taxon>
        <taxon>Helianthus</taxon>
    </lineage>
</organism>